<evidence type="ECO:0000256" key="2">
    <source>
        <dbReference type="ARBA" id="ARBA00005684"/>
    </source>
</evidence>
<evidence type="ECO:0000256" key="1">
    <source>
        <dbReference type="ARBA" id="ARBA00000439"/>
    </source>
</evidence>
<dbReference type="Pfam" id="PF02446">
    <property type="entry name" value="Glyco_hydro_77"/>
    <property type="match status" value="1"/>
</dbReference>
<protein>
    <recommendedName>
        <fullName evidence="4 10">4-alpha-glucanotransferase</fullName>
        <ecNumber evidence="3 10">2.4.1.25</ecNumber>
    </recommendedName>
    <alternativeName>
        <fullName evidence="8 10">Amylomaltase</fullName>
    </alternativeName>
    <alternativeName>
        <fullName evidence="9 10">Disproportionating enzyme</fullName>
    </alternativeName>
</protein>
<evidence type="ECO:0000313" key="13">
    <source>
        <dbReference type="Proteomes" id="UP000216057"/>
    </source>
</evidence>
<dbReference type="EC" id="2.4.1.25" evidence="3 10"/>
<evidence type="ECO:0000256" key="10">
    <source>
        <dbReference type="RuleBase" id="RU361207"/>
    </source>
</evidence>
<evidence type="ECO:0000259" key="11">
    <source>
        <dbReference type="Pfam" id="PF21226"/>
    </source>
</evidence>
<evidence type="ECO:0000256" key="3">
    <source>
        <dbReference type="ARBA" id="ARBA00012560"/>
    </source>
</evidence>
<name>A0A261G4F3_9BIFI</name>
<dbReference type="Gene3D" id="3.20.20.80">
    <property type="entry name" value="Glycosidases"/>
    <property type="match status" value="1"/>
</dbReference>
<keyword evidence="7 10" id="KW-0119">Carbohydrate metabolism</keyword>
<dbReference type="InterPro" id="IPR017853">
    <property type="entry name" value="GH"/>
</dbReference>
<comment type="caution">
    <text evidence="12">The sequence shown here is derived from an EMBL/GenBank/DDBJ whole genome shotgun (WGS) entry which is preliminary data.</text>
</comment>
<dbReference type="AlphaFoldDB" id="A0A261G4F3"/>
<dbReference type="GO" id="GO:0005975">
    <property type="term" value="P:carbohydrate metabolic process"/>
    <property type="evidence" value="ECO:0007669"/>
    <property type="project" value="InterPro"/>
</dbReference>
<evidence type="ECO:0000256" key="8">
    <source>
        <dbReference type="ARBA" id="ARBA00031423"/>
    </source>
</evidence>
<reference evidence="12 13" key="1">
    <citation type="journal article" date="2017" name="BMC Genomics">
        <title>Comparative genomic and phylogenomic analyses of the Bifidobacteriaceae family.</title>
        <authorList>
            <person name="Lugli G.A."/>
            <person name="Milani C."/>
            <person name="Turroni F."/>
            <person name="Duranti S."/>
            <person name="Mancabelli L."/>
            <person name="Mangifesta M."/>
            <person name="Ferrario C."/>
            <person name="Modesto M."/>
            <person name="Mattarelli P."/>
            <person name="Jiri K."/>
            <person name="van Sinderen D."/>
            <person name="Ventura M."/>
        </authorList>
    </citation>
    <scope>NUCLEOTIDE SEQUENCE [LARGE SCALE GENOMIC DNA]</scope>
    <source>
        <strain evidence="12 13">DSM 100216</strain>
    </source>
</reference>
<evidence type="ECO:0000256" key="7">
    <source>
        <dbReference type="ARBA" id="ARBA00023277"/>
    </source>
</evidence>
<dbReference type="InterPro" id="IPR048458">
    <property type="entry name" value="MalQ_N"/>
</dbReference>
<evidence type="ECO:0000256" key="6">
    <source>
        <dbReference type="ARBA" id="ARBA00022679"/>
    </source>
</evidence>
<dbReference type="PANTHER" id="PTHR32438">
    <property type="entry name" value="4-ALPHA-GLUCANOTRANSFERASE DPE1, CHLOROPLASTIC/AMYLOPLASTIC"/>
    <property type="match status" value="1"/>
</dbReference>
<proteinExistence type="inferred from homology"/>
<feature type="domain" description="MalQ N-terminal beta-sandwich" evidence="11">
    <location>
        <begin position="84"/>
        <end position="175"/>
    </location>
</feature>
<sequence length="727" mass="80249">MVTLNTMTENFESEERLARPLIRLARLVGIATSYTGMSHDWHEIDDDVLVEVLAALGVDARDESIALDSIRGILRERHGRLVAPTVLHIAGREDHALVNTGILEVPSGTITLENGEEYEGTLVPGPGDGSKAYEVDGKFVSTASLAIPADLPIGYHTLHVTVAGRTEDATLISVPERVELLDEMKSGSLWGWMAQLYSIRSAGSWGVGDYEDLKTLLVESKQRTGADFMLINPMHAAEPVSPLTPSPYLPVSRSLVNFTYIRPERVAEYAQLDEATRAQIDALHAETDPLNGDSQVIDRDTMWGAKMRALWLIFKAGRSAERQARFDAFKAEQGDDLEAYATWCLCYDKWGAPDGGEENWERTLTKDSEQVVALRDRFPDTLDFYRWLEWVAVEQFNAAQQAARDAGMAIGVMADMAVGVHPNGSEVWWNPERFAKGATVGAPPDMFNQQGQNWSQPPLNPLDLERTGYAAYRQMVHSMFARAGAVRIDHILGLFRLWWIPEGRSATDGAYVHYDADVMLGILALEASRAGGVVVGEDLGVVPDYVADSLSAHGLLGCAVEWFEQRDGVFRTPKQWREYALASVNTHDLPPAAGYLEYEHVQIRERLGLLSCPVEEFQASAQAEQDAMIAMLVDNGYLDAQAAADRVANEKTIVEALYRALTDSPCKLLAASITDAVGEKRAQNQPGTNNEYPNWRIPLGDEHGNVVPVEGLFDRESVQRIAAIMRG</sequence>
<evidence type="ECO:0000256" key="9">
    <source>
        <dbReference type="ARBA" id="ARBA00031501"/>
    </source>
</evidence>
<comment type="similarity">
    <text evidence="2 10">Belongs to the disproportionating enzyme family.</text>
</comment>
<comment type="catalytic activity">
    <reaction evidence="1 10">
        <text>Transfers a segment of a (1-&gt;4)-alpha-D-glucan to a new position in an acceptor, which may be glucose or a (1-&gt;4)-alpha-D-glucan.</text>
        <dbReference type="EC" id="2.4.1.25"/>
    </reaction>
</comment>
<evidence type="ECO:0000256" key="4">
    <source>
        <dbReference type="ARBA" id="ARBA00020295"/>
    </source>
</evidence>
<dbReference type="Proteomes" id="UP000216057">
    <property type="component" value="Unassembled WGS sequence"/>
</dbReference>
<evidence type="ECO:0000256" key="5">
    <source>
        <dbReference type="ARBA" id="ARBA00022676"/>
    </source>
</evidence>
<organism evidence="12 13">
    <name type="scientific">Bifidobacterium eulemuris</name>
    <dbReference type="NCBI Taxonomy" id="1765219"/>
    <lineage>
        <taxon>Bacteria</taxon>
        <taxon>Bacillati</taxon>
        <taxon>Actinomycetota</taxon>
        <taxon>Actinomycetes</taxon>
        <taxon>Bifidobacteriales</taxon>
        <taxon>Bifidobacteriaceae</taxon>
        <taxon>Bifidobacterium</taxon>
    </lineage>
</organism>
<evidence type="ECO:0000313" key="12">
    <source>
        <dbReference type="EMBL" id="OZG65896.1"/>
    </source>
</evidence>
<dbReference type="NCBIfam" id="TIGR00217">
    <property type="entry name" value="malQ"/>
    <property type="match status" value="1"/>
</dbReference>
<keyword evidence="6 10" id="KW-0808">Transferase</keyword>
<gene>
    <name evidence="12" type="ORF">BEUL_1794</name>
</gene>
<dbReference type="GO" id="GO:0004134">
    <property type="term" value="F:4-alpha-glucanotransferase activity"/>
    <property type="evidence" value="ECO:0007669"/>
    <property type="project" value="UniProtKB-EC"/>
</dbReference>
<dbReference type="InterPro" id="IPR003385">
    <property type="entry name" value="Glyco_hydro_77"/>
</dbReference>
<dbReference type="EMBL" id="MWWZ01000010">
    <property type="protein sequence ID" value="OZG65896.1"/>
    <property type="molecule type" value="Genomic_DNA"/>
</dbReference>
<dbReference type="SUPFAM" id="SSF51445">
    <property type="entry name" value="(Trans)glycosidases"/>
    <property type="match status" value="1"/>
</dbReference>
<dbReference type="PANTHER" id="PTHR32438:SF5">
    <property type="entry name" value="4-ALPHA-GLUCANOTRANSFERASE DPE1, CHLOROPLASTIC_AMYLOPLASTIC"/>
    <property type="match status" value="1"/>
</dbReference>
<dbReference type="Pfam" id="PF21226">
    <property type="entry name" value="MalQ_N"/>
    <property type="match status" value="1"/>
</dbReference>
<accession>A0A261G4F3</accession>
<keyword evidence="5 10" id="KW-0328">Glycosyltransferase</keyword>